<dbReference type="InterPro" id="IPR007666">
    <property type="entry name" value="ADP_PFK/GK"/>
</dbReference>
<evidence type="ECO:0000313" key="8">
    <source>
        <dbReference type="Proteomes" id="UP000481852"/>
    </source>
</evidence>
<reference evidence="7 8" key="1">
    <citation type="submission" date="2019-08" db="EMBL/GenBank/DDBJ databases">
        <title>In-depth cultivation of the pig gut microbiome towards novel bacterial diversity and tailored functional studies.</title>
        <authorList>
            <person name="Wylensek D."/>
            <person name="Hitch T.C.A."/>
            <person name="Clavel T."/>
        </authorList>
    </citation>
    <scope>NUCLEOTIDE SEQUENCE [LARGE SCALE GENOMIC DNA]</scope>
    <source>
        <strain evidence="7 8">Oil+RF-744-WCA-WT-11</strain>
    </source>
</reference>
<comment type="caution">
    <text evidence="7">The sequence shown here is derived from an EMBL/GenBank/DDBJ whole genome shotgun (WGS) entry which is preliminary data.</text>
</comment>
<dbReference type="Pfam" id="PF04587">
    <property type="entry name" value="ADP_PFK_GK"/>
    <property type="match status" value="1"/>
</dbReference>
<keyword evidence="3" id="KW-0479">Metal-binding</keyword>
<evidence type="ECO:0000256" key="1">
    <source>
        <dbReference type="ARBA" id="ARBA00022490"/>
    </source>
</evidence>
<keyword evidence="2" id="KW-0808">Transferase</keyword>
<dbReference type="GO" id="GO:0016773">
    <property type="term" value="F:phosphotransferase activity, alcohol group as acceptor"/>
    <property type="evidence" value="ECO:0007669"/>
    <property type="project" value="InterPro"/>
</dbReference>
<keyword evidence="4 7" id="KW-0418">Kinase</keyword>
<dbReference type="Proteomes" id="UP000481852">
    <property type="component" value="Unassembled WGS sequence"/>
</dbReference>
<dbReference type="InterPro" id="IPR029056">
    <property type="entry name" value="Ribokinase-like"/>
</dbReference>
<dbReference type="Gene3D" id="3.40.1190.20">
    <property type="match status" value="1"/>
</dbReference>
<dbReference type="GO" id="GO:0006096">
    <property type="term" value="P:glycolytic process"/>
    <property type="evidence" value="ECO:0007669"/>
    <property type="project" value="UniProtKB-KW"/>
</dbReference>
<gene>
    <name evidence="7" type="ORF">FYJ35_10515</name>
</gene>
<dbReference type="SUPFAM" id="SSF53613">
    <property type="entry name" value="Ribokinase-like"/>
    <property type="match status" value="1"/>
</dbReference>
<keyword evidence="8" id="KW-1185">Reference proteome</keyword>
<dbReference type="GO" id="GO:0046872">
    <property type="term" value="F:metal ion binding"/>
    <property type="evidence" value="ECO:0007669"/>
    <property type="project" value="UniProtKB-KW"/>
</dbReference>
<dbReference type="GO" id="GO:0016301">
    <property type="term" value="F:kinase activity"/>
    <property type="evidence" value="ECO:0007669"/>
    <property type="project" value="UniProtKB-KW"/>
</dbReference>
<evidence type="ECO:0000256" key="5">
    <source>
        <dbReference type="ARBA" id="ARBA00022842"/>
    </source>
</evidence>
<dbReference type="PANTHER" id="PTHR21208:SF1">
    <property type="entry name" value="ADP-DEPENDENT GLUCOKINASE"/>
    <property type="match status" value="1"/>
</dbReference>
<accession>A0A6L5X7S7</accession>
<keyword evidence="5" id="KW-0460">Magnesium</keyword>
<keyword evidence="6" id="KW-0324">Glycolysis</keyword>
<dbReference type="RefSeq" id="WP_154526329.1">
    <property type="nucleotide sequence ID" value="NZ_VULZ01000011.1"/>
</dbReference>
<evidence type="ECO:0000256" key="6">
    <source>
        <dbReference type="ARBA" id="ARBA00023152"/>
    </source>
</evidence>
<dbReference type="AlphaFoldDB" id="A0A6L5X7S7"/>
<protein>
    <submittedName>
        <fullName evidence="7">ADP-dependent glucokinase</fullName>
    </submittedName>
</protein>
<evidence type="ECO:0000256" key="2">
    <source>
        <dbReference type="ARBA" id="ARBA00022679"/>
    </source>
</evidence>
<evidence type="ECO:0000256" key="3">
    <source>
        <dbReference type="ARBA" id="ARBA00022723"/>
    </source>
</evidence>
<name>A0A6L5X7S7_9FIRM</name>
<evidence type="ECO:0000256" key="4">
    <source>
        <dbReference type="ARBA" id="ARBA00022777"/>
    </source>
</evidence>
<dbReference type="PANTHER" id="PTHR21208">
    <property type="entry name" value="ADP-DEPENDENT GLUCOKINASE"/>
    <property type="match status" value="1"/>
</dbReference>
<dbReference type="EMBL" id="VULZ01000011">
    <property type="protein sequence ID" value="MSS15463.1"/>
    <property type="molecule type" value="Genomic_DNA"/>
</dbReference>
<proteinExistence type="predicted"/>
<evidence type="ECO:0000313" key="7">
    <source>
        <dbReference type="EMBL" id="MSS15463.1"/>
    </source>
</evidence>
<dbReference type="Gene3D" id="3.30.1110.20">
    <property type="match status" value="1"/>
</dbReference>
<keyword evidence="1" id="KW-0963">Cytoplasm</keyword>
<sequence length="439" mass="49478">MEKSFTEKYAGAFQSLEQNIAKRRSNHVLTAMGFTSNLDLLCDFSTSRLNSLLDEFLSGEHLSEFKSVSCIHSMEDLLHTICYFCMNGIGGEVDVENTEIIRQAFHFKNGMGGTAVQAALALSELGAESLVHLTDDSKEVCALLDTSNIFVVNHDILTHTGNLQQTHEQELHFIIQFRKGEVIRLGSEEVTIPTSNRLILTKNTVNKTVPLSEEYFGWIERNAKRVSSIVLSSFNCILEPEILLNRIHRVQQHVQQYKASNSSGIVYYEDAHYHDKIVRRMVLDNLYPCVDIVGMNEEELRYTLDQMYSLNIDTDNILDCIEGIHILLNKFRIQKGIIVHTKDYAMYVGRPLGADIESGLMYGNILATAKAKNGWYGTPEQVKAVLGLEMSAKGLENRAVIEKNTYNEEVVLVPSRYIDKPKYTIGLGDSFVGGLQMCF</sequence>
<dbReference type="PROSITE" id="PS51255">
    <property type="entry name" value="ADPK"/>
    <property type="match status" value="1"/>
</dbReference>
<organism evidence="7 8">
    <name type="scientific">Porcincola intestinalis</name>
    <dbReference type="NCBI Taxonomy" id="2606632"/>
    <lineage>
        <taxon>Bacteria</taxon>
        <taxon>Bacillati</taxon>
        <taxon>Bacillota</taxon>
        <taxon>Clostridia</taxon>
        <taxon>Lachnospirales</taxon>
        <taxon>Lachnospiraceae</taxon>
        <taxon>Porcincola</taxon>
    </lineage>
</organism>